<name>A0AB34JFH2_PRYPA</name>
<dbReference type="AlphaFoldDB" id="A0AB34JFH2"/>
<keyword evidence="1" id="KW-0732">Signal</keyword>
<feature type="chain" id="PRO_5044268847" evidence="1">
    <location>
        <begin position="19"/>
        <end position="255"/>
    </location>
</feature>
<accession>A0AB34JFH2</accession>
<feature type="signal peptide" evidence="1">
    <location>
        <begin position="1"/>
        <end position="18"/>
    </location>
</feature>
<organism evidence="2 3">
    <name type="scientific">Prymnesium parvum</name>
    <name type="common">Toxic golden alga</name>
    <dbReference type="NCBI Taxonomy" id="97485"/>
    <lineage>
        <taxon>Eukaryota</taxon>
        <taxon>Haptista</taxon>
        <taxon>Haptophyta</taxon>
        <taxon>Prymnesiophyceae</taxon>
        <taxon>Prymnesiales</taxon>
        <taxon>Prymnesiaceae</taxon>
        <taxon>Prymnesium</taxon>
    </lineage>
</organism>
<evidence type="ECO:0000313" key="2">
    <source>
        <dbReference type="EMBL" id="KAL1520566.1"/>
    </source>
</evidence>
<evidence type="ECO:0000313" key="3">
    <source>
        <dbReference type="Proteomes" id="UP001515480"/>
    </source>
</evidence>
<reference evidence="2 3" key="1">
    <citation type="journal article" date="2024" name="Science">
        <title>Giant polyketide synthase enzymes in the biosynthesis of giant marine polyether toxins.</title>
        <authorList>
            <person name="Fallon T.R."/>
            <person name="Shende V.V."/>
            <person name="Wierzbicki I.H."/>
            <person name="Pendleton A.L."/>
            <person name="Watervoot N.F."/>
            <person name="Auber R.P."/>
            <person name="Gonzalez D.J."/>
            <person name="Wisecaver J.H."/>
            <person name="Moore B.S."/>
        </authorList>
    </citation>
    <scope>NUCLEOTIDE SEQUENCE [LARGE SCALE GENOMIC DNA]</scope>
    <source>
        <strain evidence="2 3">12B1</strain>
    </source>
</reference>
<dbReference type="EMBL" id="JBGBPQ010000008">
    <property type="protein sequence ID" value="KAL1520566.1"/>
    <property type="molecule type" value="Genomic_DNA"/>
</dbReference>
<dbReference type="Proteomes" id="UP001515480">
    <property type="component" value="Unassembled WGS sequence"/>
</dbReference>
<sequence>MGRAVALLLLSSHAICLAKRGAKASGSTPGGFDAHHKVMQLLTPQARGCEASNGTTIGVSTPLFTAPAYCGTRLPKRRQCVCLSFSNGLAFGSALAAVGCKVFSFDPSAGVARSLSPSHTAVPADIGTFDGIAKEGNTTFVALTLKSIMDSQEIERVDLLRMTVHSVRQWRTLKSLVNLGWLDGVLQLSLNMTFSDITMWSEYQNILTMVSNHGFKPYYVVKQPGAEYLQVQEGAFSLYSKYEVGMGNVKRKSPA</sequence>
<protein>
    <submittedName>
        <fullName evidence="2">Uncharacterized protein</fullName>
    </submittedName>
</protein>
<keyword evidence="3" id="KW-1185">Reference proteome</keyword>
<gene>
    <name evidence="2" type="ORF">AB1Y20_022142</name>
</gene>
<proteinExistence type="predicted"/>
<comment type="caution">
    <text evidence="2">The sequence shown here is derived from an EMBL/GenBank/DDBJ whole genome shotgun (WGS) entry which is preliminary data.</text>
</comment>
<evidence type="ECO:0000256" key="1">
    <source>
        <dbReference type="SAM" id="SignalP"/>
    </source>
</evidence>